<gene>
    <name evidence="2" type="ORF">KP509_31G004100</name>
</gene>
<accession>A0A8T2QV59</accession>
<feature type="region of interest" description="Disordered" evidence="1">
    <location>
        <begin position="132"/>
        <end position="166"/>
    </location>
</feature>
<dbReference type="InterPro" id="IPR042316">
    <property type="entry name" value="IRKI-like"/>
</dbReference>
<dbReference type="OMA" id="PANNWIT"/>
<evidence type="ECO:0000256" key="1">
    <source>
        <dbReference type="SAM" id="MobiDB-lite"/>
    </source>
</evidence>
<comment type="caution">
    <text evidence="2">The sequence shown here is derived from an EMBL/GenBank/DDBJ whole genome shotgun (WGS) entry which is preliminary data.</text>
</comment>
<feature type="compositionally biased region" description="Basic and acidic residues" evidence="1">
    <location>
        <begin position="530"/>
        <end position="543"/>
    </location>
</feature>
<dbReference type="AlphaFoldDB" id="A0A8T2QV59"/>
<evidence type="ECO:0000313" key="3">
    <source>
        <dbReference type="Proteomes" id="UP000825935"/>
    </source>
</evidence>
<dbReference type="PANTHER" id="PTHR31029">
    <property type="entry name" value="CYCLIN-DEPENDENT KINASE-LIKE PROTEIN"/>
    <property type="match status" value="1"/>
</dbReference>
<dbReference type="Proteomes" id="UP000825935">
    <property type="component" value="Chromosome 31"/>
</dbReference>
<feature type="compositionally biased region" description="Basic and acidic residues" evidence="1">
    <location>
        <begin position="134"/>
        <end position="151"/>
    </location>
</feature>
<evidence type="ECO:0000313" key="2">
    <source>
        <dbReference type="EMBL" id="KAH7287939.1"/>
    </source>
</evidence>
<reference evidence="2" key="1">
    <citation type="submission" date="2021-08" db="EMBL/GenBank/DDBJ databases">
        <title>WGS assembly of Ceratopteris richardii.</title>
        <authorList>
            <person name="Marchant D.B."/>
            <person name="Chen G."/>
            <person name="Jenkins J."/>
            <person name="Shu S."/>
            <person name="Leebens-Mack J."/>
            <person name="Grimwood J."/>
            <person name="Schmutz J."/>
            <person name="Soltis P."/>
            <person name="Soltis D."/>
            <person name="Chen Z.-H."/>
        </authorList>
    </citation>
    <scope>NUCLEOTIDE SEQUENCE</scope>
    <source>
        <strain evidence="2">Whitten #5841</strain>
        <tissue evidence="2">Leaf</tissue>
    </source>
</reference>
<feature type="region of interest" description="Disordered" evidence="1">
    <location>
        <begin position="1"/>
        <end position="45"/>
    </location>
</feature>
<dbReference type="PANTHER" id="PTHR31029:SF4">
    <property type="entry name" value="CYCLIN-DEPENDENT KINASE-LIKE PROTEIN"/>
    <property type="match status" value="1"/>
</dbReference>
<sequence>MPRAISSERNAEIYPAAPPNVEGHDGSDGLSGPDNDYQVDLQNQSPKRCKKGVRNSFAYALPQPTEGGMSAVDHGRTMVYGHEDHPCINLHGAALYASDNDAISESHHVDDEAVSPVTERRPLNNKISNHRMSRRSEEIDDVSHDHDDANDGKTAASHRTGANPRKNGKIVAESILQAAQAQAAELRALHSAVVHHHLRRDTSLQNSEPMPQDLALAAEQIEQRRTRPNRKKWKIEKNSIDDKEVGLKIELNSQALTSMESSTSSTADCYIRPADDQYPVFTPHSQNNTHFTAPITSGSSMNVYKGADRYEPRMAREELLQYIFDHDNKKNFSRSQFDDRSTGRISCFHESLDLASRSVASLTLSQYEDEDDVENHKLHYTSLNLPRGSQYQLFKSGRPNPLFDDHSTDRDKRIPACDGREASVFMPQEFKAADNDGDDGPAMDKATGQYVDVLQGKSSTMQGLTSRQRALLEFLSEEPARMRAFNELATHDTALPSYHIQPSALAVPDTTRKTKKGIREDPAPASSVKMPEKGEASDGEDVRSNNINNARRKIQEPPSKGDIAKSGHRRGDAPSYNDRQLNSSTTVGVSLDKCRPIGGVPGAVVPLGDATINDAIISNPPAKTLMSDKADHHRKHSIKGWFFRGKKKQAHQPDPSTSGLYATKSEPGMNNSGILSSSMEQQASSSLVMSAAVPQPHHVFSGLASSEAEKQLQMAMAMDLMELKVLQANTKRDAAMAEVLELRLAMDSMAKKLVEVEKHCEGLRTQLMDVQAFRKRQEELREALGLSSYADISLDRRTAADDSDLWMQDHPVSVEAFDVDAQDSEEAADVDHGRRNRHKDEDEYFCDSDSHQNREERKAAARIIGVVQSSVYGQSGRDKQPSKEEFLSAVAEARVAVKQMTRVMLHHVEEEMAKEYFNTDPSCDDEIVGDTIDQLRKGGSGSKELQSWAPVMSICQEARKASATNHSRMNTREVRLCVEGMVAMTLYEYFENVAFDRNGAHRIFDPARRAMAFYHSSVKLAKLSPRQLLTRSSRFYDAAFDRFVSRKMRSIGRAVACSGTRWPEDLTRAFLAAARAIWILHQIAFAYRHLPPRIFRVSPRSAFEPAYMELVSVNRKSVQPSPAPPIVSLMISPGFFLPDDDVVKCKVLSS</sequence>
<organism evidence="2 3">
    <name type="scientific">Ceratopteris richardii</name>
    <name type="common">Triangle waterfern</name>
    <dbReference type="NCBI Taxonomy" id="49495"/>
    <lineage>
        <taxon>Eukaryota</taxon>
        <taxon>Viridiplantae</taxon>
        <taxon>Streptophyta</taxon>
        <taxon>Embryophyta</taxon>
        <taxon>Tracheophyta</taxon>
        <taxon>Polypodiopsida</taxon>
        <taxon>Polypodiidae</taxon>
        <taxon>Polypodiales</taxon>
        <taxon>Pteridineae</taxon>
        <taxon>Pteridaceae</taxon>
        <taxon>Parkerioideae</taxon>
        <taxon>Ceratopteris</taxon>
    </lineage>
</organism>
<proteinExistence type="predicted"/>
<name>A0A8T2QV59_CERRI</name>
<protein>
    <submittedName>
        <fullName evidence="2">Uncharacterized protein</fullName>
    </submittedName>
</protein>
<feature type="compositionally biased region" description="Basic and acidic residues" evidence="1">
    <location>
        <begin position="829"/>
        <end position="841"/>
    </location>
</feature>
<dbReference type="EMBL" id="CM035436">
    <property type="protein sequence ID" value="KAH7287939.1"/>
    <property type="molecule type" value="Genomic_DNA"/>
</dbReference>
<feature type="region of interest" description="Disordered" evidence="1">
    <location>
        <begin position="505"/>
        <end position="584"/>
    </location>
</feature>
<feature type="region of interest" description="Disordered" evidence="1">
    <location>
        <begin position="645"/>
        <end position="666"/>
    </location>
</feature>
<feature type="region of interest" description="Disordered" evidence="1">
    <location>
        <begin position="821"/>
        <end position="852"/>
    </location>
</feature>
<feature type="compositionally biased region" description="Basic and acidic residues" evidence="1">
    <location>
        <begin position="562"/>
        <end position="572"/>
    </location>
</feature>
<dbReference type="OrthoDB" id="785851at2759"/>
<keyword evidence="3" id="KW-1185">Reference proteome</keyword>